<keyword evidence="7" id="KW-1185">Reference proteome</keyword>
<dbReference type="InterPro" id="IPR036942">
    <property type="entry name" value="Beta-barrel_TonB_sf"/>
</dbReference>
<dbReference type="KEGG" id="sgi:SGRAN_2776"/>
<dbReference type="PANTHER" id="PTHR47234">
    <property type="match status" value="1"/>
</dbReference>
<sequence length="859" mass="90726">MFALKRVSTPLLLGMAVHAAPAHAETDKGDVAAGPVSQGTAPPGVILPPRRADEADEIVVTADRYGEAKVAAESEFDEEEIASHGADSIQDLLARLSPFIDPSGEEPVILINGKPAGFDRSILSYPAEALQRLAVLKPEAAAQYGEPAGKRVVNLILKKHFSMWNADAGVDFATAGGQVGGKLSANRTAISGDTRWNATARIGADSAFRKSARALPPREGVFDSVGFVSAPDGGEIDPALSLIAGEPVTAAAIPPEWLAGAGAGAGVPGLADFAATANALHPVDPNAYETLQSSRRTASLAIGVTRPLGAFTAALNLNASRSSSEGERGLPMVSVLIPAGSPWSPFADDVLLTRPFAGERALRNANDSTALGASLTLNGSIGSWQTNFGVNYGRNLASNLLETGIDRTRIQQAIAADAAFDPYGPWDESLLLATRGRTRSENLSARLNVHKTIIDLPAGPMVWNLTANASRNRSHSWQEGGDAGAVERRTTRHQTSGQMTLSLPIARRGEAGPAWLGDLSLDLSASTQAMTGSRAQKRYGANVSWSPWSIVQLRGSIDRAEAAPSFDQLDAPIETTVTRVFDYARQEVAEPLWITGGNPDLRGGSRQSVSLAATLRPLGGQALTLNLGYRQSVAKGGVAGFPELTPAIEAAFPERVTRDAEGRLVAIDARAINIARDTDAELSSGIALRLGQARAGERSKAAPEPLQISVSLNHRFRLKSELLTRSGLPAIDQLRAGGQSRHNLSMQLSVGKRGIGANLSGNWSSPGRLRGAADDADAAFRFKPPLTFNLSAFVEPDRLFALSGKKGALNGLKISVDVRNLFNGYRRVTLADGRVPSGYSRNEIDPLGRTLSLTARKRF</sequence>
<dbReference type="EMBL" id="CP012199">
    <property type="protein sequence ID" value="AMG75125.1"/>
    <property type="molecule type" value="Genomic_DNA"/>
</dbReference>
<feature type="region of interest" description="Disordered" evidence="4">
    <location>
        <begin position="25"/>
        <end position="44"/>
    </location>
</feature>
<reference evidence="6 7" key="1">
    <citation type="journal article" date="2016" name="BMC Genomics">
        <title>Genomic analysis of the nitrate-respiring Sphingopyxis granuli (formerly Sphingomonas macrogoltabida) strain TFA.</title>
        <authorList>
            <person name="Garcia-Romero I."/>
            <person name="Perez-Pulido A.J."/>
            <person name="Gonzalez-Flores Y.E."/>
            <person name="Reyes-Ramirez F."/>
            <person name="Santero E."/>
            <person name="Floriano B."/>
        </authorList>
    </citation>
    <scope>NUCLEOTIDE SEQUENCE [LARGE SCALE GENOMIC DNA]</scope>
    <source>
        <strain evidence="6 7">TFA</strain>
    </source>
</reference>
<comment type="subcellular location">
    <subcellularLocation>
        <location evidence="1">Cell outer membrane</location>
    </subcellularLocation>
</comment>
<protein>
    <submittedName>
        <fullName evidence="6">TonB-dependent receptor-like protein</fullName>
    </submittedName>
</protein>
<evidence type="ECO:0000256" key="5">
    <source>
        <dbReference type="SAM" id="SignalP"/>
    </source>
</evidence>
<name>A0AA86GND5_9SPHN</name>
<keyword evidence="3" id="KW-0998">Cell outer membrane</keyword>
<dbReference type="Gene3D" id="2.40.170.20">
    <property type="entry name" value="TonB-dependent receptor, beta-barrel domain"/>
    <property type="match status" value="1"/>
</dbReference>
<feature type="signal peptide" evidence="5">
    <location>
        <begin position="1"/>
        <end position="24"/>
    </location>
</feature>
<keyword evidence="6" id="KW-0675">Receptor</keyword>
<dbReference type="Proteomes" id="UP000058599">
    <property type="component" value="Chromosome"/>
</dbReference>
<organism evidence="6 7">
    <name type="scientific">Sphingopyxis granuli</name>
    <dbReference type="NCBI Taxonomy" id="267128"/>
    <lineage>
        <taxon>Bacteria</taxon>
        <taxon>Pseudomonadati</taxon>
        <taxon>Pseudomonadota</taxon>
        <taxon>Alphaproteobacteria</taxon>
        <taxon>Sphingomonadales</taxon>
        <taxon>Sphingomonadaceae</taxon>
        <taxon>Sphingopyxis</taxon>
    </lineage>
</organism>
<keyword evidence="2" id="KW-0472">Membrane</keyword>
<dbReference type="AlphaFoldDB" id="A0AA86GND5"/>
<evidence type="ECO:0000256" key="4">
    <source>
        <dbReference type="SAM" id="MobiDB-lite"/>
    </source>
</evidence>
<evidence type="ECO:0000313" key="7">
    <source>
        <dbReference type="Proteomes" id="UP000058599"/>
    </source>
</evidence>
<dbReference type="SUPFAM" id="SSF56935">
    <property type="entry name" value="Porins"/>
    <property type="match status" value="1"/>
</dbReference>
<evidence type="ECO:0000256" key="1">
    <source>
        <dbReference type="ARBA" id="ARBA00004442"/>
    </source>
</evidence>
<proteinExistence type="predicted"/>
<dbReference type="PANTHER" id="PTHR47234:SF1">
    <property type="entry name" value="TONB-DEPENDENT RECEPTOR"/>
    <property type="match status" value="1"/>
</dbReference>
<evidence type="ECO:0000313" key="6">
    <source>
        <dbReference type="EMBL" id="AMG75125.1"/>
    </source>
</evidence>
<evidence type="ECO:0000256" key="2">
    <source>
        <dbReference type="ARBA" id="ARBA00023136"/>
    </source>
</evidence>
<feature type="region of interest" description="Disordered" evidence="4">
    <location>
        <begin position="473"/>
        <end position="497"/>
    </location>
</feature>
<feature type="chain" id="PRO_5041660138" evidence="5">
    <location>
        <begin position="25"/>
        <end position="859"/>
    </location>
</feature>
<gene>
    <name evidence="6" type="ORF">SGRAN_2776</name>
</gene>
<dbReference type="GO" id="GO:0009279">
    <property type="term" value="C:cell outer membrane"/>
    <property type="evidence" value="ECO:0007669"/>
    <property type="project" value="UniProtKB-SubCell"/>
</dbReference>
<keyword evidence="5" id="KW-0732">Signal</keyword>
<evidence type="ECO:0000256" key="3">
    <source>
        <dbReference type="ARBA" id="ARBA00023237"/>
    </source>
</evidence>
<accession>A0AA86GND5</accession>